<comment type="caution">
    <text evidence="3">The sequence shown here is derived from an EMBL/GenBank/DDBJ whole genome shotgun (WGS) entry which is preliminary data.</text>
</comment>
<accession>A0A8K0CN18</accession>
<keyword evidence="4" id="KW-1185">Reference proteome</keyword>
<dbReference type="PANTHER" id="PTHR34415">
    <property type="entry name" value="INTEGRASE CATALYTIC DOMAIN-CONTAINING PROTEIN"/>
    <property type="match status" value="1"/>
</dbReference>
<dbReference type="PANTHER" id="PTHR34415:SF1">
    <property type="entry name" value="INTEGRASE CATALYTIC DOMAIN-CONTAINING PROTEIN"/>
    <property type="match status" value="1"/>
</dbReference>
<evidence type="ECO:0000313" key="3">
    <source>
        <dbReference type="EMBL" id="KAF2887981.1"/>
    </source>
</evidence>
<name>A0A8K0CN18_IGNLU</name>
<organism evidence="3 4">
    <name type="scientific">Ignelater luminosus</name>
    <name type="common">Cucubano</name>
    <name type="synonym">Pyrophorus luminosus</name>
    <dbReference type="NCBI Taxonomy" id="2038154"/>
    <lineage>
        <taxon>Eukaryota</taxon>
        <taxon>Metazoa</taxon>
        <taxon>Ecdysozoa</taxon>
        <taxon>Arthropoda</taxon>
        <taxon>Hexapoda</taxon>
        <taxon>Insecta</taxon>
        <taxon>Pterygota</taxon>
        <taxon>Neoptera</taxon>
        <taxon>Endopterygota</taxon>
        <taxon>Coleoptera</taxon>
        <taxon>Polyphaga</taxon>
        <taxon>Elateriformia</taxon>
        <taxon>Elateroidea</taxon>
        <taxon>Elateridae</taxon>
        <taxon>Agrypninae</taxon>
        <taxon>Pyrophorini</taxon>
        <taxon>Ignelater</taxon>
    </lineage>
</organism>
<protein>
    <recommendedName>
        <fullName evidence="2">DUF7869 domain-containing protein</fullName>
    </recommendedName>
</protein>
<dbReference type="OrthoDB" id="6753455at2759"/>
<dbReference type="EMBL" id="VTPC01080699">
    <property type="protein sequence ID" value="KAF2887981.1"/>
    <property type="molecule type" value="Genomic_DNA"/>
</dbReference>
<evidence type="ECO:0000256" key="1">
    <source>
        <dbReference type="SAM" id="MobiDB-lite"/>
    </source>
</evidence>
<dbReference type="InterPro" id="IPR057191">
    <property type="entry name" value="DUF7869"/>
</dbReference>
<dbReference type="Pfam" id="PF25273">
    <property type="entry name" value="DUF7869"/>
    <property type="match status" value="1"/>
</dbReference>
<evidence type="ECO:0000313" key="4">
    <source>
        <dbReference type="Proteomes" id="UP000801492"/>
    </source>
</evidence>
<dbReference type="Proteomes" id="UP000801492">
    <property type="component" value="Unassembled WGS sequence"/>
</dbReference>
<feature type="region of interest" description="Disordered" evidence="1">
    <location>
        <begin position="242"/>
        <end position="262"/>
    </location>
</feature>
<proteinExistence type="predicted"/>
<evidence type="ECO:0000259" key="2">
    <source>
        <dbReference type="Pfam" id="PF25273"/>
    </source>
</evidence>
<sequence>MNESSVEETIEEFLLKITISLLPPRKDICTYCAKNNTELNEAKLKEDDALIKKFTTSKILHLRHAQVCFDLLKSKKKNPDNSELIICFDFEKKLLLPVTNISDEYYKRQLWLHNLGINNVLSNQATMLLLTENFAHKGPNEVLTALEYYINMHKKPDSHTLKIFCDNCFPQIKNRFMFTYLGFSCLANIFEEIVIYYPIPEHSMIPIDRCFAAIEKRRKKEKIDNPHSYIKKREFYKLFDEESSEVDNKIEDDDNSETEDFE</sequence>
<reference evidence="3" key="1">
    <citation type="submission" date="2019-08" db="EMBL/GenBank/DDBJ databases">
        <title>The genome of the North American firefly Photinus pyralis.</title>
        <authorList>
            <consortium name="Photinus pyralis genome working group"/>
            <person name="Fallon T.R."/>
            <person name="Sander Lower S.E."/>
            <person name="Weng J.-K."/>
        </authorList>
    </citation>
    <scope>NUCLEOTIDE SEQUENCE</scope>
    <source>
        <strain evidence="3">TRF0915ILg1</strain>
        <tissue evidence="3">Whole body</tissue>
    </source>
</reference>
<feature type="domain" description="DUF7869" evidence="2">
    <location>
        <begin position="121"/>
        <end position="224"/>
    </location>
</feature>
<dbReference type="AlphaFoldDB" id="A0A8K0CN18"/>
<gene>
    <name evidence="3" type="ORF">ILUMI_18192</name>
</gene>